<comment type="caution">
    <text evidence="2">The sequence shown here is derived from an EMBL/GenBank/DDBJ whole genome shotgun (WGS) entry which is preliminary data.</text>
</comment>
<proteinExistence type="predicted"/>
<dbReference type="Proteomes" id="UP000732858">
    <property type="component" value="Unassembled WGS sequence"/>
</dbReference>
<dbReference type="SUPFAM" id="SSF46955">
    <property type="entry name" value="Putative DNA-binding domain"/>
    <property type="match status" value="1"/>
</dbReference>
<sequence length="55" mass="6440">MGKELLTIHEVTEITGLSTSTIYKYIKLKKFPEPKRIGSRTVRWRLSDIQDFINS</sequence>
<dbReference type="Pfam" id="PF05930">
    <property type="entry name" value="Phage_AlpA"/>
    <property type="match status" value="1"/>
</dbReference>
<dbReference type="InterPro" id="IPR009061">
    <property type="entry name" value="DNA-bd_dom_put_sf"/>
</dbReference>
<gene>
    <name evidence="1" type="ORF">HT657_02185</name>
    <name evidence="2" type="ORF">HT672_04220</name>
</gene>
<protein>
    <submittedName>
        <fullName evidence="2">AlpA family phage regulatory protein</fullName>
    </submittedName>
</protein>
<dbReference type="OrthoDB" id="8455288at2"/>
<organism evidence="2 3">
    <name type="scientific">Ursidibacter maritimus</name>
    <dbReference type="NCBI Taxonomy" id="1331689"/>
    <lineage>
        <taxon>Bacteria</taxon>
        <taxon>Pseudomonadati</taxon>
        <taxon>Pseudomonadota</taxon>
        <taxon>Gammaproteobacteria</taxon>
        <taxon>Pasteurellales</taxon>
        <taxon>Pasteurellaceae</taxon>
        <taxon>Ursidibacter</taxon>
    </lineage>
</organism>
<evidence type="ECO:0000313" key="1">
    <source>
        <dbReference type="EMBL" id="MBV6530965.1"/>
    </source>
</evidence>
<keyword evidence="4" id="KW-1185">Reference proteome</keyword>
<reference evidence="2 4" key="1">
    <citation type="journal article" date="2021" name="Mol. Ecol.">
        <title>Polar bear-adapted Ursidibacter maritimus are remarkably conserved after generations in captivity.</title>
        <authorList>
            <person name="Espinosa-Gongora C."/>
            <person name="Hansen M.J."/>
            <person name="Bertelsen M.F."/>
            <person name="Bojesen A.M."/>
        </authorList>
    </citation>
    <scope>NUCLEOTIDE SEQUENCE</scope>
    <source>
        <strain evidence="2">Pb43105x</strain>
        <strain evidence="1 4">Pb43106</strain>
    </source>
</reference>
<dbReference type="Proteomes" id="UP001196379">
    <property type="component" value="Unassembled WGS sequence"/>
</dbReference>
<dbReference type="EMBL" id="JABULY010000001">
    <property type="protein sequence ID" value="MBV6530965.1"/>
    <property type="molecule type" value="Genomic_DNA"/>
</dbReference>
<evidence type="ECO:0000313" key="3">
    <source>
        <dbReference type="Proteomes" id="UP000732858"/>
    </source>
</evidence>
<dbReference type="EMBL" id="JABUMC010000006">
    <property type="protein sequence ID" value="MBV6546499.1"/>
    <property type="molecule type" value="Genomic_DNA"/>
</dbReference>
<accession>A0A949T4R4</accession>
<evidence type="ECO:0000313" key="2">
    <source>
        <dbReference type="EMBL" id="MBV6546499.1"/>
    </source>
</evidence>
<dbReference type="GeneID" id="65548450"/>
<dbReference type="Gene3D" id="1.10.238.160">
    <property type="match status" value="1"/>
</dbReference>
<dbReference type="RefSeq" id="WP_157402636.1">
    <property type="nucleotide sequence ID" value="NZ_JABULY010000001.1"/>
</dbReference>
<evidence type="ECO:0000313" key="4">
    <source>
        <dbReference type="Proteomes" id="UP001196379"/>
    </source>
</evidence>
<dbReference type="AlphaFoldDB" id="A0A949T4R4"/>
<name>A0A949T4R4_9PAST</name>
<dbReference type="InterPro" id="IPR010260">
    <property type="entry name" value="AlpA"/>
</dbReference>